<sequence length="180" mass="20692">MQTSQTILISGYRNYEIGVFQEKDPKIAVIKKSLKSSCIQLIEEGATWFLISGALGVEVWAAEVILELKQEYEVSLGVISAYTEFYAKWNEKNQQVIQTILEQADFVDAVSRKPYESPQQLKNHTQFLLTHTNGCLLLYDEEYPGKSQYLLADAKRYQLEHSYEILYITMDDLQNAAYSD</sequence>
<dbReference type="AlphaFoldDB" id="S0KS22"/>
<evidence type="ECO:0000256" key="1">
    <source>
        <dbReference type="HAMAP-Rule" id="MF_01575"/>
    </source>
</evidence>
<dbReference type="STRING" id="1140003.OMY_00963"/>
<dbReference type="RefSeq" id="WP_016185415.1">
    <property type="nucleotide sequence ID" value="NZ_ASWO01000005.1"/>
</dbReference>
<organism evidence="2 3">
    <name type="scientific">Enterococcus sulfureus ATCC 49903</name>
    <dbReference type="NCBI Taxonomy" id="1140003"/>
    <lineage>
        <taxon>Bacteria</taxon>
        <taxon>Bacillati</taxon>
        <taxon>Bacillota</taxon>
        <taxon>Bacilli</taxon>
        <taxon>Lactobacillales</taxon>
        <taxon>Enterococcaceae</taxon>
        <taxon>Enterococcus</taxon>
    </lineage>
</organism>
<dbReference type="PATRIC" id="fig|1140003.3.peg.919"/>
<dbReference type="Pfam" id="PF06908">
    <property type="entry name" value="YpsA"/>
    <property type="match status" value="1"/>
</dbReference>
<accession>S0KS22</accession>
<dbReference type="Proteomes" id="UP000015961">
    <property type="component" value="Unassembled WGS sequence"/>
</dbReference>
<proteinExistence type="inferred from homology"/>
<name>S0KS22_9ENTE</name>
<gene>
    <name evidence="2" type="ORF">I573_01715</name>
</gene>
<comment type="caution">
    <text evidence="2">The sequence shown here is derived from an EMBL/GenBank/DDBJ whole genome shotgun (WGS) entry which is preliminary data.</text>
</comment>
<comment type="similarity">
    <text evidence="1">Belongs to the UPF0398 family.</text>
</comment>
<dbReference type="Gene3D" id="3.40.50.450">
    <property type="match status" value="1"/>
</dbReference>
<dbReference type="eggNOG" id="COG4474">
    <property type="taxonomic scope" value="Bacteria"/>
</dbReference>
<dbReference type="PANTHER" id="PTHR38440:SF1">
    <property type="entry name" value="UPF0398 PROTEIN SPR0331"/>
    <property type="match status" value="1"/>
</dbReference>
<evidence type="ECO:0000313" key="3">
    <source>
        <dbReference type="Proteomes" id="UP000015961"/>
    </source>
</evidence>
<dbReference type="NCBIfam" id="NF010181">
    <property type="entry name" value="PRK13660.1"/>
    <property type="match status" value="1"/>
</dbReference>
<reference evidence="2 3" key="1">
    <citation type="submission" date="2013-03" db="EMBL/GenBank/DDBJ databases">
        <title>The Genome Sequence of Enterococcus sulfureus ATCC_49903 (PacBio/Illumina hybrid assembly).</title>
        <authorList>
            <consortium name="The Broad Institute Genomics Platform"/>
            <consortium name="The Broad Institute Genome Sequencing Center for Infectious Disease"/>
            <person name="Earl A."/>
            <person name="Russ C."/>
            <person name="Gilmore M."/>
            <person name="Surin D."/>
            <person name="Walker B."/>
            <person name="Young S."/>
            <person name="Zeng Q."/>
            <person name="Gargeya S."/>
            <person name="Fitzgerald M."/>
            <person name="Haas B."/>
            <person name="Abouelleil A."/>
            <person name="Allen A.W."/>
            <person name="Alvarado L."/>
            <person name="Arachchi H.M."/>
            <person name="Berlin A.M."/>
            <person name="Chapman S.B."/>
            <person name="Gainer-Dewar J."/>
            <person name="Goldberg J."/>
            <person name="Griggs A."/>
            <person name="Gujja S."/>
            <person name="Hansen M."/>
            <person name="Howarth C."/>
            <person name="Imamovic A."/>
            <person name="Ireland A."/>
            <person name="Larimer J."/>
            <person name="McCowan C."/>
            <person name="Murphy C."/>
            <person name="Pearson M."/>
            <person name="Poon T.W."/>
            <person name="Priest M."/>
            <person name="Roberts A."/>
            <person name="Saif S."/>
            <person name="Shea T."/>
            <person name="Sisk P."/>
            <person name="Sykes S."/>
            <person name="Wortman J."/>
            <person name="Nusbaum C."/>
            <person name="Birren B."/>
        </authorList>
    </citation>
    <scope>NUCLEOTIDE SEQUENCE [LARGE SCALE GENOMIC DNA]</scope>
    <source>
        <strain evidence="2 3">ATCC 49903</strain>
    </source>
</reference>
<protein>
    <recommendedName>
        <fullName evidence="1">UPF0398 protein I573_01715</fullName>
    </recommendedName>
</protein>
<dbReference type="EMBL" id="ASWO01000005">
    <property type="protein sequence ID" value="EOT83990.1"/>
    <property type="molecule type" value="Genomic_DNA"/>
</dbReference>
<dbReference type="SUPFAM" id="SSF102405">
    <property type="entry name" value="MCP/YpsA-like"/>
    <property type="match status" value="1"/>
</dbReference>
<dbReference type="PIRSF" id="PIRSF021290">
    <property type="entry name" value="DUF1273"/>
    <property type="match status" value="1"/>
</dbReference>
<dbReference type="HAMAP" id="MF_01575">
    <property type="entry name" value="UPF0398"/>
    <property type="match status" value="1"/>
</dbReference>
<dbReference type="InterPro" id="IPR010697">
    <property type="entry name" value="YspA"/>
</dbReference>
<dbReference type="PANTHER" id="PTHR38440">
    <property type="entry name" value="UPF0398 PROTEIN YPSA"/>
    <property type="match status" value="1"/>
</dbReference>
<keyword evidence="3" id="KW-1185">Reference proteome</keyword>
<dbReference type="OrthoDB" id="2301957at2"/>
<evidence type="ECO:0000313" key="2">
    <source>
        <dbReference type="EMBL" id="EOT83990.1"/>
    </source>
</evidence>